<name>A0A7R9LL91_9ACAR</name>
<dbReference type="EC" id="3.2.2.27" evidence="6"/>
<dbReference type="EMBL" id="CAJPIZ010029488">
    <property type="protein sequence ID" value="CAG2119709.1"/>
    <property type="molecule type" value="Genomic_DNA"/>
</dbReference>
<sequence length="264" mass="29505">MLKPITSFFKPNQSVKRKLSETQANGDSSNESVAKQQKTLQQQSKQSTISTISTVCDLSEIIAKQSAKTSALSPNIGHTWFRALRSEFSKPYFQQLSTFLESERNLSTIYPPIEQVFSWTLMNDISHTKVVILGQDPYHGPNQAHGYVRKGVAAPPSLLNMFKELESDINGFKKPNHGDLTGWANQGVLLLNACLTVKAHNANSHSNKGWEQFTDAVIKWLNSNLSSVVFLLWGSYAQKKGSVINKCFKAHTRVLFLLTEAFLD</sequence>
<dbReference type="CDD" id="cd10027">
    <property type="entry name" value="UDG-F1-like"/>
    <property type="match status" value="1"/>
</dbReference>
<dbReference type="InterPro" id="IPR036895">
    <property type="entry name" value="Uracil-DNA_glycosylase-like_sf"/>
</dbReference>
<evidence type="ECO:0000259" key="8">
    <source>
        <dbReference type="SMART" id="SM00986"/>
    </source>
</evidence>
<feature type="domain" description="Uracil-DNA glycosylase-like" evidence="8">
    <location>
        <begin position="121"/>
        <end position="263"/>
    </location>
</feature>
<evidence type="ECO:0000256" key="6">
    <source>
        <dbReference type="RuleBase" id="RU003780"/>
    </source>
</evidence>
<keyword evidence="2 6" id="KW-0227">DNA damage</keyword>
<dbReference type="InterPro" id="IPR002043">
    <property type="entry name" value="UDG_fam1"/>
</dbReference>
<protein>
    <recommendedName>
        <fullName evidence="6">Uracil-DNA glycosylase</fullName>
        <ecNumber evidence="6">3.2.2.27</ecNumber>
    </recommendedName>
</protein>
<proteinExistence type="inferred from homology"/>
<dbReference type="GO" id="GO:0005634">
    <property type="term" value="C:nucleus"/>
    <property type="evidence" value="ECO:0007669"/>
    <property type="project" value="TreeGrafter"/>
</dbReference>
<keyword evidence="4 6" id="KW-0234">DNA repair</keyword>
<feature type="active site" description="Proton acceptor" evidence="5">
    <location>
        <position position="136"/>
    </location>
</feature>
<dbReference type="Gene3D" id="3.40.470.10">
    <property type="entry name" value="Uracil-DNA glycosylase-like domain"/>
    <property type="match status" value="1"/>
</dbReference>
<evidence type="ECO:0000256" key="1">
    <source>
        <dbReference type="ARBA" id="ARBA00008184"/>
    </source>
</evidence>
<dbReference type="SMART" id="SM00987">
    <property type="entry name" value="UreE_C"/>
    <property type="match status" value="1"/>
</dbReference>
<evidence type="ECO:0000313" key="9">
    <source>
        <dbReference type="EMBL" id="CAD7643574.1"/>
    </source>
</evidence>
<dbReference type="GO" id="GO:0004844">
    <property type="term" value="F:uracil DNA N-glycosylase activity"/>
    <property type="evidence" value="ECO:0007669"/>
    <property type="project" value="UniProtKB-UniRule"/>
</dbReference>
<accession>A0A7R9LL91</accession>
<dbReference type="Pfam" id="PF03167">
    <property type="entry name" value="UDG"/>
    <property type="match status" value="1"/>
</dbReference>
<organism evidence="9">
    <name type="scientific">Medioppia subpectinata</name>
    <dbReference type="NCBI Taxonomy" id="1979941"/>
    <lineage>
        <taxon>Eukaryota</taxon>
        <taxon>Metazoa</taxon>
        <taxon>Ecdysozoa</taxon>
        <taxon>Arthropoda</taxon>
        <taxon>Chelicerata</taxon>
        <taxon>Arachnida</taxon>
        <taxon>Acari</taxon>
        <taxon>Acariformes</taxon>
        <taxon>Sarcoptiformes</taxon>
        <taxon>Oribatida</taxon>
        <taxon>Brachypylina</taxon>
        <taxon>Oppioidea</taxon>
        <taxon>Oppiidae</taxon>
        <taxon>Medioppia</taxon>
    </lineage>
</organism>
<dbReference type="SUPFAM" id="SSF52141">
    <property type="entry name" value="Uracil-DNA glycosylase-like"/>
    <property type="match status" value="1"/>
</dbReference>
<reference evidence="9" key="1">
    <citation type="submission" date="2020-11" db="EMBL/GenBank/DDBJ databases">
        <authorList>
            <person name="Tran Van P."/>
        </authorList>
    </citation>
    <scope>NUCLEOTIDE SEQUENCE</scope>
</reference>
<evidence type="ECO:0000256" key="3">
    <source>
        <dbReference type="ARBA" id="ARBA00022801"/>
    </source>
</evidence>
<keyword evidence="10" id="KW-1185">Reference proteome</keyword>
<dbReference type="GO" id="GO:0097510">
    <property type="term" value="P:base-excision repair, AP site formation via deaminated base removal"/>
    <property type="evidence" value="ECO:0007669"/>
    <property type="project" value="TreeGrafter"/>
</dbReference>
<dbReference type="EMBL" id="OC884063">
    <property type="protein sequence ID" value="CAD7643574.1"/>
    <property type="molecule type" value="Genomic_DNA"/>
</dbReference>
<dbReference type="NCBIfam" id="TIGR00628">
    <property type="entry name" value="ung"/>
    <property type="match status" value="1"/>
</dbReference>
<comment type="catalytic activity">
    <reaction evidence="6">
        <text>Hydrolyzes single-stranded DNA or mismatched double-stranded DNA and polynucleotides, releasing free uracil.</text>
        <dbReference type="EC" id="3.2.2.27"/>
    </reaction>
</comment>
<evidence type="ECO:0000313" key="10">
    <source>
        <dbReference type="Proteomes" id="UP000759131"/>
    </source>
</evidence>
<dbReference type="NCBIfam" id="NF003589">
    <property type="entry name" value="PRK05254.1-2"/>
    <property type="match status" value="1"/>
</dbReference>
<dbReference type="AlphaFoldDB" id="A0A7R9LL91"/>
<dbReference type="Proteomes" id="UP000759131">
    <property type="component" value="Unassembled WGS sequence"/>
</dbReference>
<evidence type="ECO:0000256" key="2">
    <source>
        <dbReference type="ARBA" id="ARBA00022763"/>
    </source>
</evidence>
<evidence type="ECO:0000256" key="7">
    <source>
        <dbReference type="SAM" id="MobiDB-lite"/>
    </source>
</evidence>
<feature type="compositionally biased region" description="Polar residues" evidence="7">
    <location>
        <begin position="21"/>
        <end position="34"/>
    </location>
</feature>
<feature type="non-terminal residue" evidence="9">
    <location>
        <position position="1"/>
    </location>
</feature>
<dbReference type="PANTHER" id="PTHR11264:SF0">
    <property type="entry name" value="URACIL-DNA GLYCOSYLASE"/>
    <property type="match status" value="1"/>
</dbReference>
<comment type="function">
    <text evidence="6">Excises uracil residues from the DNA which can arise as a result of misincorporation of dUMP residues by DNA polymerase or due to deamination of cytosine.</text>
</comment>
<dbReference type="PROSITE" id="PS00130">
    <property type="entry name" value="U_DNA_GLYCOSYLASE"/>
    <property type="match status" value="1"/>
</dbReference>
<dbReference type="PANTHER" id="PTHR11264">
    <property type="entry name" value="URACIL-DNA GLYCOSYLASE"/>
    <property type="match status" value="1"/>
</dbReference>
<evidence type="ECO:0000256" key="5">
    <source>
        <dbReference type="PROSITE-ProRule" id="PRU10072"/>
    </source>
</evidence>
<keyword evidence="3 6" id="KW-0378">Hydrolase</keyword>
<dbReference type="InterPro" id="IPR018085">
    <property type="entry name" value="Ura-DNA_Glyclase_AS"/>
</dbReference>
<dbReference type="OrthoDB" id="10031947at2759"/>
<dbReference type="GO" id="GO:0005739">
    <property type="term" value="C:mitochondrion"/>
    <property type="evidence" value="ECO:0007669"/>
    <property type="project" value="TreeGrafter"/>
</dbReference>
<feature type="region of interest" description="Disordered" evidence="7">
    <location>
        <begin position="13"/>
        <end position="40"/>
    </location>
</feature>
<dbReference type="SMART" id="SM00986">
    <property type="entry name" value="UDG"/>
    <property type="match status" value="1"/>
</dbReference>
<evidence type="ECO:0000256" key="4">
    <source>
        <dbReference type="ARBA" id="ARBA00023204"/>
    </source>
</evidence>
<gene>
    <name evidence="9" type="ORF">OSB1V03_LOCUS19656</name>
</gene>
<dbReference type="InterPro" id="IPR005122">
    <property type="entry name" value="Uracil-DNA_glycosylase-like"/>
</dbReference>
<dbReference type="NCBIfam" id="NF003592">
    <property type="entry name" value="PRK05254.1-5"/>
    <property type="match status" value="1"/>
</dbReference>
<comment type="similarity">
    <text evidence="1 6">Belongs to the uracil-DNA glycosylase (UDG) superfamily. UNG family.</text>
</comment>